<organism evidence="1 2">
    <name type="scientific">Hypoxylon rubiginosum</name>
    <dbReference type="NCBI Taxonomy" id="110542"/>
    <lineage>
        <taxon>Eukaryota</taxon>
        <taxon>Fungi</taxon>
        <taxon>Dikarya</taxon>
        <taxon>Ascomycota</taxon>
        <taxon>Pezizomycotina</taxon>
        <taxon>Sordariomycetes</taxon>
        <taxon>Xylariomycetidae</taxon>
        <taxon>Xylariales</taxon>
        <taxon>Hypoxylaceae</taxon>
        <taxon>Hypoxylon</taxon>
    </lineage>
</organism>
<name>A0ACC0DGM3_9PEZI</name>
<gene>
    <name evidence="1" type="ORF">F4821DRAFT_225937</name>
</gene>
<keyword evidence="2" id="KW-1185">Reference proteome</keyword>
<reference evidence="1 2" key="1">
    <citation type="journal article" date="2022" name="New Phytol.">
        <title>Ecological generalism drives hyperdiversity of secondary metabolite gene clusters in xylarialean endophytes.</title>
        <authorList>
            <person name="Franco M.E.E."/>
            <person name="Wisecaver J.H."/>
            <person name="Arnold A.E."/>
            <person name="Ju Y.M."/>
            <person name="Slot J.C."/>
            <person name="Ahrendt S."/>
            <person name="Moore L.P."/>
            <person name="Eastman K.E."/>
            <person name="Scott K."/>
            <person name="Konkel Z."/>
            <person name="Mondo S.J."/>
            <person name="Kuo A."/>
            <person name="Hayes R.D."/>
            <person name="Haridas S."/>
            <person name="Andreopoulos B."/>
            <person name="Riley R."/>
            <person name="LaButti K."/>
            <person name="Pangilinan J."/>
            <person name="Lipzen A."/>
            <person name="Amirebrahimi M."/>
            <person name="Yan J."/>
            <person name="Adam C."/>
            <person name="Keymanesh K."/>
            <person name="Ng V."/>
            <person name="Louie K."/>
            <person name="Northen T."/>
            <person name="Drula E."/>
            <person name="Henrissat B."/>
            <person name="Hsieh H.M."/>
            <person name="Youens-Clark K."/>
            <person name="Lutzoni F."/>
            <person name="Miadlikowska J."/>
            <person name="Eastwood D.C."/>
            <person name="Hamelin R.C."/>
            <person name="Grigoriev I.V."/>
            <person name="U'Ren J.M."/>
        </authorList>
    </citation>
    <scope>NUCLEOTIDE SEQUENCE [LARGE SCALE GENOMIC DNA]</scope>
    <source>
        <strain evidence="1 2">ER1909</strain>
    </source>
</reference>
<evidence type="ECO:0000313" key="1">
    <source>
        <dbReference type="EMBL" id="KAI6091963.1"/>
    </source>
</evidence>
<proteinExistence type="predicted"/>
<comment type="caution">
    <text evidence="1">The sequence shown here is derived from an EMBL/GenBank/DDBJ whole genome shotgun (WGS) entry which is preliminary data.</text>
</comment>
<sequence>MRKPSSATNDNRKKEREASLAIHVTNPPYLCSFIQTYYSTMELPLTMNAVVFDGPYKVSLQQRPVPKIQHDGDIVVKVQATALCGSELHTFRGHQPSNTGFIMGHEFTGTVVAAGKDVKSVKIGDKVVSPFTVSCMNCFYCKNGYSSRCEHSLLFGSEKLDGAQADYVRVPFADGTAMKAPPEIDDNALVLMADIFPTGWFGARNAFNALGAQDPTEATVVVVGCGPVGLCAIVSALEYKPKHLFAIDSVDSRLELARSLGAEPINFAKDRDAMISRIKEATDGRGADAVIEVVGLSPALKTAYDVLRPFGFISSIGVHNAEIPFSGTEGYDKNIRLQMGRCPVRSVFADALKVLAKNQDKFGFMFEKIMPLSTAVSGYDLFDKMQVQKVIFKP</sequence>
<accession>A0ACC0DGM3</accession>
<dbReference type="EMBL" id="MU394285">
    <property type="protein sequence ID" value="KAI6091963.1"/>
    <property type="molecule type" value="Genomic_DNA"/>
</dbReference>
<evidence type="ECO:0000313" key="2">
    <source>
        <dbReference type="Proteomes" id="UP001497680"/>
    </source>
</evidence>
<protein>
    <submittedName>
        <fullName evidence="1">Alcohol dehydrogenase</fullName>
    </submittedName>
</protein>
<dbReference type="Proteomes" id="UP001497680">
    <property type="component" value="Unassembled WGS sequence"/>
</dbReference>